<dbReference type="RefSeq" id="WP_069848640.1">
    <property type="nucleotide sequence ID" value="NZ_CP014859.1"/>
</dbReference>
<dbReference type="KEGG" id="ahm:TL08_11110"/>
<sequence length="183" mass="18792">MVQTHGARAADASPSTSAATTAARVVGTIFLLLGVLGFIPGITTNYDTMQFAGHESEAMLFGIFQVSVLHNILHLILGAALLAAGRAAAAAKGMLIGGGVVLLALGLYGALVDQQSTANFFPMNGADNWLHLLTGLGLLLLALLPGSRQDRSSDTIDASRPSESSATDATRSHRPGSGPVYGH</sequence>
<dbReference type="AlphaFoldDB" id="A0AAC9HQB7"/>
<evidence type="ECO:0000256" key="2">
    <source>
        <dbReference type="SAM" id="Phobius"/>
    </source>
</evidence>
<feature type="transmembrane region" description="Helical" evidence="2">
    <location>
        <begin position="89"/>
        <end position="109"/>
    </location>
</feature>
<keyword evidence="2" id="KW-1133">Transmembrane helix</keyword>
<evidence type="ECO:0000256" key="1">
    <source>
        <dbReference type="SAM" id="MobiDB-lite"/>
    </source>
</evidence>
<gene>
    <name evidence="3" type="ORF">TL08_11110</name>
</gene>
<name>A0AAC9HQB7_9PSEU</name>
<organism evidence="3 4">
    <name type="scientific">Actinoalloteichus hymeniacidonis</name>
    <dbReference type="NCBI Taxonomy" id="340345"/>
    <lineage>
        <taxon>Bacteria</taxon>
        <taxon>Bacillati</taxon>
        <taxon>Actinomycetota</taxon>
        <taxon>Actinomycetes</taxon>
        <taxon>Pseudonocardiales</taxon>
        <taxon>Pseudonocardiaceae</taxon>
        <taxon>Actinoalloteichus</taxon>
    </lineage>
</organism>
<keyword evidence="4" id="KW-1185">Reference proteome</keyword>
<accession>A0AAC9HQB7</accession>
<keyword evidence="2" id="KW-0812">Transmembrane</keyword>
<reference evidence="4" key="1">
    <citation type="submission" date="2016-03" db="EMBL/GenBank/DDBJ databases">
        <title>Complete genome sequence of the type strain Actinoalloteichus hymeniacidonis DSM 45092.</title>
        <authorList>
            <person name="Schaffert L."/>
            <person name="Albersmeier A."/>
            <person name="Winkler A."/>
            <person name="Kalinowski J."/>
            <person name="Zotchev S."/>
            <person name="Ruckert C."/>
        </authorList>
    </citation>
    <scope>NUCLEOTIDE SEQUENCE [LARGE SCALE GENOMIC DNA]</scope>
    <source>
        <strain evidence="4">HPA177(T) (DSM 45092(T))</strain>
    </source>
</reference>
<dbReference type="Pfam" id="PF14325">
    <property type="entry name" value="DUF4383"/>
    <property type="match status" value="1"/>
</dbReference>
<feature type="region of interest" description="Disordered" evidence="1">
    <location>
        <begin position="150"/>
        <end position="183"/>
    </location>
</feature>
<proteinExistence type="predicted"/>
<evidence type="ECO:0000313" key="3">
    <source>
        <dbReference type="EMBL" id="AOS63036.1"/>
    </source>
</evidence>
<feature type="transmembrane region" description="Helical" evidence="2">
    <location>
        <begin position="129"/>
        <end position="146"/>
    </location>
</feature>
<keyword evidence="2" id="KW-0472">Membrane</keyword>
<protein>
    <submittedName>
        <fullName evidence="3">DUF4383 family protein</fullName>
    </submittedName>
</protein>
<dbReference type="EMBL" id="CP014859">
    <property type="protein sequence ID" value="AOS63036.1"/>
    <property type="molecule type" value="Genomic_DNA"/>
</dbReference>
<feature type="transmembrane region" description="Helical" evidence="2">
    <location>
        <begin position="21"/>
        <end position="39"/>
    </location>
</feature>
<dbReference type="Proteomes" id="UP000095210">
    <property type="component" value="Chromosome"/>
</dbReference>
<evidence type="ECO:0000313" key="4">
    <source>
        <dbReference type="Proteomes" id="UP000095210"/>
    </source>
</evidence>
<feature type="transmembrane region" description="Helical" evidence="2">
    <location>
        <begin position="59"/>
        <end position="82"/>
    </location>
</feature>